<feature type="signal peptide" evidence="6">
    <location>
        <begin position="1"/>
        <end position="22"/>
    </location>
</feature>
<dbReference type="AlphaFoldDB" id="A0A4R3YTA0"/>
<dbReference type="GO" id="GO:0046930">
    <property type="term" value="C:pore complex"/>
    <property type="evidence" value="ECO:0007669"/>
    <property type="project" value="UniProtKB-KW"/>
</dbReference>
<keyword evidence="3" id="KW-0406">Ion transport</keyword>
<evidence type="ECO:0000256" key="1">
    <source>
        <dbReference type="ARBA" id="ARBA00009521"/>
    </source>
</evidence>
<evidence type="ECO:0000256" key="2">
    <source>
        <dbReference type="ARBA" id="ARBA00022448"/>
    </source>
</evidence>
<keyword evidence="6" id="KW-0732">Signal</keyword>
<feature type="compositionally biased region" description="Low complexity" evidence="5">
    <location>
        <begin position="54"/>
        <end position="68"/>
    </location>
</feature>
<name>A0A4R3YTA0_9GAMM</name>
<keyword evidence="3" id="KW-0812">Transmembrane</keyword>
<evidence type="ECO:0000256" key="6">
    <source>
        <dbReference type="SAM" id="SignalP"/>
    </source>
</evidence>
<feature type="region of interest" description="Disordered" evidence="5">
    <location>
        <begin position="99"/>
        <end position="131"/>
    </location>
</feature>
<dbReference type="RefSeq" id="WP_132142962.1">
    <property type="nucleotide sequence ID" value="NZ_SMCS01000003.1"/>
</dbReference>
<organism evidence="7 8">
    <name type="scientific">Luteibacter rhizovicinus</name>
    <dbReference type="NCBI Taxonomy" id="242606"/>
    <lineage>
        <taxon>Bacteria</taxon>
        <taxon>Pseudomonadati</taxon>
        <taxon>Pseudomonadota</taxon>
        <taxon>Gammaproteobacteria</taxon>
        <taxon>Lysobacterales</taxon>
        <taxon>Rhodanobacteraceae</taxon>
        <taxon>Luteibacter</taxon>
    </lineage>
</organism>
<accession>A0A4R3YTA0</accession>
<reference evidence="7 8" key="1">
    <citation type="submission" date="2019-03" db="EMBL/GenBank/DDBJ databases">
        <title>Above-ground endophytic microbial communities from plants in different locations in the United States.</title>
        <authorList>
            <person name="Frank C."/>
        </authorList>
    </citation>
    <scope>NUCLEOTIDE SEQUENCE [LARGE SCALE GENOMIC DNA]</scope>
    <source>
        <strain evidence="7 8">LP_13_YM</strain>
    </source>
</reference>
<comment type="similarity">
    <text evidence="1">Belongs to the alphaproteobacteria porin family.</text>
</comment>
<protein>
    <submittedName>
        <fullName evidence="7">Porin-like protein</fullName>
    </submittedName>
</protein>
<dbReference type="SUPFAM" id="SSF56935">
    <property type="entry name" value="Porins"/>
    <property type="match status" value="1"/>
</dbReference>
<feature type="compositionally biased region" description="Polar residues" evidence="5">
    <location>
        <begin position="102"/>
        <end position="114"/>
    </location>
</feature>
<feature type="region of interest" description="Disordered" evidence="5">
    <location>
        <begin position="51"/>
        <end position="85"/>
    </location>
</feature>
<evidence type="ECO:0000256" key="4">
    <source>
        <dbReference type="ARBA" id="ARBA00023136"/>
    </source>
</evidence>
<proteinExistence type="inferred from homology"/>
<dbReference type="Pfam" id="PF02530">
    <property type="entry name" value="Porin_2"/>
    <property type="match status" value="1"/>
</dbReference>
<feature type="compositionally biased region" description="Pro residues" evidence="5">
    <location>
        <begin position="69"/>
        <end position="81"/>
    </location>
</feature>
<dbReference type="GO" id="GO:0015288">
    <property type="term" value="F:porin activity"/>
    <property type="evidence" value="ECO:0007669"/>
    <property type="project" value="UniProtKB-KW"/>
</dbReference>
<keyword evidence="4" id="KW-0472">Membrane</keyword>
<keyword evidence="8" id="KW-1185">Reference proteome</keyword>
<gene>
    <name evidence="7" type="ORF">EC912_10327</name>
</gene>
<dbReference type="Proteomes" id="UP000295645">
    <property type="component" value="Unassembled WGS sequence"/>
</dbReference>
<feature type="chain" id="PRO_5020232560" evidence="6">
    <location>
        <begin position="23"/>
        <end position="488"/>
    </location>
</feature>
<sequence length="488" mass="52159">MRKGLLVCAMVVGLLASTGAVAQDDTKALKEEVESLRETVRALQARLDSVEANQRSAQSQSAATTVPAPARPPTGVPPPPAVMSVSPAQKPAIALGIEQSRLPEQQSVSDNATGASRIDNRPPPNDPELKGFIPIPGTETMIRIGGYAKLDAIYDTHDAGNREQFIPATFPIGDPNAGNANFNMHARQTRFSFEARRPTDYGNLRFYLENDFFGGGSDAYQFHLRQAFGQIGNTYAGYGYSSFMDADALPDTLDFAGPGGQMFLLQPGIHQAFELSQGNSITISAERPSSEVAVPDVDHPVTGTTRVPDVVLAGRIERAWGHVQASAVVRRLGYARDGRGDYTMAGGVALAGALATFGDDLLMFSGAWGKGIARYLSDTSGSGLDAVVGADGQLKALKTWGGYGAYTHYWSKNWRSSAVYGMARTAGSNLLASNAFRDSNYAAANLIWSPAPTWTMGVEVLHGRLRQQDGSTANDTRVQGSLQYSFVK</sequence>
<dbReference type="OrthoDB" id="190887at2"/>
<comment type="caution">
    <text evidence="7">The sequence shown here is derived from an EMBL/GenBank/DDBJ whole genome shotgun (WGS) entry which is preliminary data.</text>
</comment>
<dbReference type="EMBL" id="SMCS01000003">
    <property type="protein sequence ID" value="TCV94544.1"/>
    <property type="molecule type" value="Genomic_DNA"/>
</dbReference>
<keyword evidence="3" id="KW-0626">Porin</keyword>
<evidence type="ECO:0000256" key="3">
    <source>
        <dbReference type="ARBA" id="ARBA00023114"/>
    </source>
</evidence>
<evidence type="ECO:0000313" key="7">
    <source>
        <dbReference type="EMBL" id="TCV94544.1"/>
    </source>
</evidence>
<dbReference type="InterPro" id="IPR003684">
    <property type="entry name" value="Porin_alphabac"/>
</dbReference>
<evidence type="ECO:0000256" key="5">
    <source>
        <dbReference type="SAM" id="MobiDB-lite"/>
    </source>
</evidence>
<keyword evidence="2" id="KW-0813">Transport</keyword>
<evidence type="ECO:0000313" key="8">
    <source>
        <dbReference type="Proteomes" id="UP000295645"/>
    </source>
</evidence>